<feature type="transmembrane region" description="Helical" evidence="8">
    <location>
        <begin position="367"/>
        <end position="385"/>
    </location>
</feature>
<evidence type="ECO:0000256" key="3">
    <source>
        <dbReference type="ARBA" id="ARBA00022475"/>
    </source>
</evidence>
<dbReference type="GO" id="GO:0042121">
    <property type="term" value="P:alginic acid biosynthetic process"/>
    <property type="evidence" value="ECO:0007669"/>
    <property type="project" value="InterPro"/>
</dbReference>
<evidence type="ECO:0000256" key="8">
    <source>
        <dbReference type="SAM" id="Phobius"/>
    </source>
</evidence>
<gene>
    <name evidence="9" type="ORF">C1875_07105</name>
</gene>
<keyword evidence="7" id="KW-0012">Acyltransferase</keyword>
<comment type="subcellular location">
    <subcellularLocation>
        <location evidence="1">Cell membrane</location>
        <topology evidence="1">Multi-pass membrane protein</topology>
    </subcellularLocation>
</comment>
<keyword evidence="6 7" id="KW-0472">Membrane</keyword>
<name>A0A369MGF5_EGGLN</name>
<organism evidence="9 10">
    <name type="scientific">Eggerthella lenta</name>
    <name type="common">Eubacterium lentum</name>
    <dbReference type="NCBI Taxonomy" id="84112"/>
    <lineage>
        <taxon>Bacteria</taxon>
        <taxon>Bacillati</taxon>
        <taxon>Actinomycetota</taxon>
        <taxon>Coriobacteriia</taxon>
        <taxon>Eggerthellales</taxon>
        <taxon>Eggerthellaceae</taxon>
        <taxon>Eggerthella</taxon>
    </lineage>
</organism>
<dbReference type="Pfam" id="PF03062">
    <property type="entry name" value="MBOAT"/>
    <property type="match status" value="1"/>
</dbReference>
<dbReference type="InterPro" id="IPR051085">
    <property type="entry name" value="MB_O-acyltransferase"/>
</dbReference>
<reference evidence="9 10" key="1">
    <citation type="journal article" date="2018" name="Elife">
        <title>Discovery and characterization of a prevalent human gut bacterial enzyme sufficient for the inactivation of a family of plant toxins.</title>
        <authorList>
            <person name="Koppel N."/>
            <person name="Bisanz J.E."/>
            <person name="Pandelia M.E."/>
            <person name="Turnbaugh P.J."/>
            <person name="Balskus E.P."/>
        </authorList>
    </citation>
    <scope>NUCLEOTIDE SEQUENCE [LARGE SCALE GENOMIC DNA]</scope>
    <source>
        <strain evidence="9 10">W1 BHI 6</strain>
    </source>
</reference>
<evidence type="ECO:0000256" key="4">
    <source>
        <dbReference type="ARBA" id="ARBA00022692"/>
    </source>
</evidence>
<protein>
    <submittedName>
        <fullName evidence="9">MBOAT family protein</fullName>
    </submittedName>
</protein>
<dbReference type="EMBL" id="PPTU01000008">
    <property type="protein sequence ID" value="RDB70957.1"/>
    <property type="molecule type" value="Genomic_DNA"/>
</dbReference>
<accession>A0A369MGF5</accession>
<comment type="similarity">
    <text evidence="2 7">Belongs to the membrane-bound acyltransferase family.</text>
</comment>
<feature type="transmembrane region" description="Helical" evidence="8">
    <location>
        <begin position="98"/>
        <end position="121"/>
    </location>
</feature>
<evidence type="ECO:0000313" key="9">
    <source>
        <dbReference type="EMBL" id="RDB70957.1"/>
    </source>
</evidence>
<dbReference type="InterPro" id="IPR028362">
    <property type="entry name" value="AlgI"/>
</dbReference>
<evidence type="ECO:0000256" key="5">
    <source>
        <dbReference type="ARBA" id="ARBA00022989"/>
    </source>
</evidence>
<dbReference type="InterPro" id="IPR024194">
    <property type="entry name" value="Ac/AlaTfrase_AlgI/DltB"/>
</dbReference>
<feature type="transmembrane region" description="Helical" evidence="8">
    <location>
        <begin position="456"/>
        <end position="479"/>
    </location>
</feature>
<evidence type="ECO:0000256" key="1">
    <source>
        <dbReference type="ARBA" id="ARBA00004651"/>
    </source>
</evidence>
<feature type="transmembrane region" description="Helical" evidence="8">
    <location>
        <begin position="7"/>
        <end position="24"/>
    </location>
</feature>
<dbReference type="InterPro" id="IPR004299">
    <property type="entry name" value="MBOAT_fam"/>
</dbReference>
<feature type="transmembrane region" description="Helical" evidence="8">
    <location>
        <begin position="499"/>
        <end position="517"/>
    </location>
</feature>
<feature type="transmembrane region" description="Helical" evidence="8">
    <location>
        <begin position="341"/>
        <end position="361"/>
    </location>
</feature>
<dbReference type="PIRSF" id="PIRSF016636">
    <property type="entry name" value="AlgI_DltB"/>
    <property type="match status" value="1"/>
</dbReference>
<feature type="transmembrane region" description="Helical" evidence="8">
    <location>
        <begin position="30"/>
        <end position="63"/>
    </location>
</feature>
<sequence length="529" mass="58546">MTSYYSALFFTAFLPITVMLYGMAPRRFRWAVLLLASYGFFFALSGALIAFVALSTAVVYACARMMGANLAEKNRQLATASSGKREIREACKRKNRRIVFAAVVANIGILAVLKYSGFFGLSLASTLAAFGISIDLSIPSFALPIGISFYTLMAVSYVVDVYRERTKADKNLGHVALFLAFFPGIMEGPLSRYNDVASSLIAGEPLNRKNLYAGTLRIMWGMAKKIIVADRLNAFVKPVFDNYGSYDGGVIALAAILYTIQLYCDFSGTMDVALGMGRAFNVTLPENFRQPFFSRTASEFWQRWHITLGLWFKDYVYYPISLSKPCKMLTTKARKRFGNRYGPLLASSVALFCVWIGNGLWHGAGSQYIFFGLYYFVLIMAGGLIEPPCARAAQHFGIDRNSWPYRTFQTVRTLAIIFVGELFFRSNSLEAGLAMMGRIAGDFTIEAFTTGSALQIGFGVGDGLIVTLFMMLVLAVGVVKERGCNLWEWATAQSALLRWSLVILLFVGTVTFGAYGLDCTPVDPMYAQF</sequence>
<evidence type="ECO:0000313" key="10">
    <source>
        <dbReference type="Proteomes" id="UP000253970"/>
    </source>
</evidence>
<comment type="caution">
    <text evidence="9">The sequence shown here is derived from an EMBL/GenBank/DDBJ whole genome shotgun (WGS) entry which is preliminary data.</text>
</comment>
<dbReference type="PANTHER" id="PTHR13285">
    <property type="entry name" value="ACYLTRANSFERASE"/>
    <property type="match status" value="1"/>
</dbReference>
<keyword evidence="5 8" id="KW-1133">Transmembrane helix</keyword>
<feature type="transmembrane region" description="Helical" evidence="8">
    <location>
        <begin position="141"/>
        <end position="162"/>
    </location>
</feature>
<dbReference type="GO" id="GO:0016746">
    <property type="term" value="F:acyltransferase activity"/>
    <property type="evidence" value="ECO:0007669"/>
    <property type="project" value="UniProtKB-KW"/>
</dbReference>
<keyword evidence="4 8" id="KW-0812">Transmembrane</keyword>
<dbReference type="AlphaFoldDB" id="A0A369MGF5"/>
<proteinExistence type="inferred from homology"/>
<dbReference type="GO" id="GO:0005886">
    <property type="term" value="C:plasma membrane"/>
    <property type="evidence" value="ECO:0007669"/>
    <property type="project" value="UniProtKB-SubCell"/>
</dbReference>
<dbReference type="PIRSF" id="PIRSF500217">
    <property type="entry name" value="AlgI"/>
    <property type="match status" value="1"/>
</dbReference>
<evidence type="ECO:0000256" key="6">
    <source>
        <dbReference type="ARBA" id="ARBA00023136"/>
    </source>
</evidence>
<dbReference type="Proteomes" id="UP000253970">
    <property type="component" value="Unassembled WGS sequence"/>
</dbReference>
<evidence type="ECO:0000256" key="2">
    <source>
        <dbReference type="ARBA" id="ARBA00010323"/>
    </source>
</evidence>
<evidence type="ECO:0000256" key="7">
    <source>
        <dbReference type="PIRNR" id="PIRNR016636"/>
    </source>
</evidence>
<keyword evidence="7" id="KW-0808">Transferase</keyword>
<dbReference type="PANTHER" id="PTHR13285:SF18">
    <property type="entry name" value="PROTEIN-CYSTEINE N-PALMITOYLTRANSFERASE RASP"/>
    <property type="match status" value="1"/>
</dbReference>
<dbReference type="RefSeq" id="WP_114533657.1">
    <property type="nucleotide sequence ID" value="NZ_PPTU01000008.1"/>
</dbReference>
<keyword evidence="3 7" id="KW-1003">Cell membrane</keyword>